<dbReference type="EMBL" id="CAJB01000342">
    <property type="protein sequence ID" value="CCH79212.1"/>
    <property type="molecule type" value="Genomic_DNA"/>
</dbReference>
<feature type="region of interest" description="Disordered" evidence="1">
    <location>
        <begin position="1"/>
        <end position="41"/>
    </location>
</feature>
<evidence type="ECO:0000313" key="3">
    <source>
        <dbReference type="Proteomes" id="UP000035721"/>
    </source>
</evidence>
<keyword evidence="3" id="KW-1185">Reference proteome</keyword>
<organism evidence="2 3">
    <name type="scientific">Nostocoides japonicum T1-X7</name>
    <dbReference type="NCBI Taxonomy" id="1194083"/>
    <lineage>
        <taxon>Bacteria</taxon>
        <taxon>Bacillati</taxon>
        <taxon>Actinomycetota</taxon>
        <taxon>Actinomycetes</taxon>
        <taxon>Micrococcales</taxon>
        <taxon>Intrasporangiaceae</taxon>
        <taxon>Nostocoides</taxon>
    </lineage>
</organism>
<feature type="compositionally biased region" description="Polar residues" evidence="1">
    <location>
        <begin position="56"/>
        <end position="67"/>
    </location>
</feature>
<reference evidence="2 3" key="1">
    <citation type="journal article" date="2013" name="ISME J.">
        <title>A metabolic model for members of the genus Tetrasphaera involved in enhanced biological phosphorus removal.</title>
        <authorList>
            <person name="Kristiansen R."/>
            <person name="Nguyen H.T.T."/>
            <person name="Saunders A.M."/>
            <person name="Nielsen J.L."/>
            <person name="Wimmer R."/>
            <person name="Le V.Q."/>
            <person name="McIlroy S.J."/>
            <person name="Petrovski S."/>
            <person name="Seviour R.J."/>
            <person name="Calteau A."/>
            <person name="Nielsen K.L."/>
            <person name="Nielsen P.H."/>
        </authorList>
    </citation>
    <scope>NUCLEOTIDE SEQUENCE [LARGE SCALE GENOMIC DNA]</scope>
    <source>
        <strain evidence="2 3">T1-X7</strain>
    </source>
</reference>
<feature type="region of interest" description="Disordered" evidence="1">
    <location>
        <begin position="48"/>
        <end position="67"/>
    </location>
</feature>
<evidence type="ECO:0000313" key="2">
    <source>
        <dbReference type="EMBL" id="CCH79212.1"/>
    </source>
</evidence>
<proteinExistence type="predicted"/>
<dbReference type="AlphaFoldDB" id="A0A077M2H9"/>
<protein>
    <submittedName>
        <fullName evidence="2">Uncharacterized protein</fullName>
    </submittedName>
</protein>
<comment type="caution">
    <text evidence="2">The sequence shown here is derived from an EMBL/GenBank/DDBJ whole genome shotgun (WGS) entry which is preliminary data.</text>
</comment>
<sequence length="67" mass="6985">MVPMFTSSRSSREGPGYTPAVSTPPADSRGGLPLRPDAAGDGSLLIERARLAPQSRPISTRFENGSG</sequence>
<evidence type="ECO:0000256" key="1">
    <source>
        <dbReference type="SAM" id="MobiDB-lite"/>
    </source>
</evidence>
<accession>A0A077M2H9</accession>
<name>A0A077M2H9_9MICO</name>
<dbReference type="Proteomes" id="UP000035721">
    <property type="component" value="Unassembled WGS sequence"/>
</dbReference>
<gene>
    <name evidence="2" type="ORF">BN12_4060022</name>
</gene>
<dbReference type="STRING" id="1194083.BN12_4060022"/>